<feature type="active site" evidence="10">
    <location>
        <position position="31"/>
    </location>
</feature>
<keyword evidence="10" id="KW-0145">Chemotaxis</keyword>
<reference evidence="17 18" key="1">
    <citation type="submission" date="2018-03" db="EMBL/GenBank/DDBJ databases">
        <title>Genomic Encyclopedia of Archaeal and Bacterial Type Strains, Phase II (KMG-II): from individual species to whole genera.</title>
        <authorList>
            <person name="Goeker M."/>
        </authorList>
    </citation>
    <scope>NUCLEOTIDE SEQUENCE [LARGE SCALE GENOMIC DNA]</scope>
    <source>
        <strain evidence="17 18">DSM 29318</strain>
    </source>
</reference>
<feature type="region of interest" description="Disordered" evidence="12">
    <location>
        <begin position="1270"/>
        <end position="1290"/>
    </location>
</feature>
<dbReference type="InterPro" id="IPR035965">
    <property type="entry name" value="PAS-like_dom_sf"/>
</dbReference>
<evidence type="ECO:0000256" key="5">
    <source>
        <dbReference type="ARBA" id="ARBA00022643"/>
    </source>
</evidence>
<dbReference type="GO" id="GO:0008757">
    <property type="term" value="F:S-adenosylmethionine-dependent methyltransferase activity"/>
    <property type="evidence" value="ECO:0007669"/>
    <property type="project" value="InterPro"/>
</dbReference>
<dbReference type="SMART" id="SM00138">
    <property type="entry name" value="MeTrc"/>
    <property type="match status" value="1"/>
</dbReference>
<keyword evidence="9" id="KW-0067">ATP-binding</keyword>
<evidence type="ECO:0000256" key="11">
    <source>
        <dbReference type="SAM" id="Coils"/>
    </source>
</evidence>
<dbReference type="CDD" id="cd00130">
    <property type="entry name" value="PAS"/>
    <property type="match status" value="1"/>
</dbReference>
<dbReference type="Pfam" id="PF07536">
    <property type="entry name" value="HWE_HK"/>
    <property type="match status" value="1"/>
</dbReference>
<keyword evidence="4" id="KW-0285">Flavoprotein</keyword>
<dbReference type="GO" id="GO:0006935">
    <property type="term" value="P:chemotaxis"/>
    <property type="evidence" value="ECO:0007669"/>
    <property type="project" value="UniProtKB-UniRule"/>
</dbReference>
<dbReference type="GO" id="GO:0000156">
    <property type="term" value="F:phosphorelay response regulator activity"/>
    <property type="evidence" value="ECO:0007669"/>
    <property type="project" value="InterPro"/>
</dbReference>
<dbReference type="SUPFAM" id="SSF55785">
    <property type="entry name" value="PYP-like sensor domain (PAS domain)"/>
    <property type="match status" value="3"/>
</dbReference>
<keyword evidence="5" id="KW-0288">FMN</keyword>
<evidence type="ECO:0000256" key="2">
    <source>
        <dbReference type="ARBA" id="ARBA00012438"/>
    </source>
</evidence>
<dbReference type="SUPFAM" id="SSF52738">
    <property type="entry name" value="Methylesterase CheB, C-terminal domain"/>
    <property type="match status" value="1"/>
</dbReference>
<keyword evidence="10" id="KW-0378">Hydrolase</keyword>
<evidence type="ECO:0000259" key="16">
    <source>
        <dbReference type="PROSITE" id="PS50123"/>
    </source>
</evidence>
<dbReference type="InterPro" id="IPR022642">
    <property type="entry name" value="CheR_C"/>
</dbReference>
<dbReference type="SUPFAM" id="SSF53335">
    <property type="entry name" value="S-adenosyl-L-methionine-dependent methyltransferases"/>
    <property type="match status" value="1"/>
</dbReference>
<dbReference type="InterPro" id="IPR000780">
    <property type="entry name" value="CheR_MeTrfase"/>
</dbReference>
<dbReference type="PROSITE" id="PS50112">
    <property type="entry name" value="PAS"/>
    <property type="match status" value="1"/>
</dbReference>
<dbReference type="InterPro" id="IPR035909">
    <property type="entry name" value="CheB_C"/>
</dbReference>
<keyword evidence="7" id="KW-0547">Nucleotide-binding</keyword>
<feature type="compositionally biased region" description="Pro residues" evidence="12">
    <location>
        <begin position="515"/>
        <end position="528"/>
    </location>
</feature>
<dbReference type="GO" id="GO:0005737">
    <property type="term" value="C:cytoplasm"/>
    <property type="evidence" value="ECO:0007669"/>
    <property type="project" value="InterPro"/>
</dbReference>
<dbReference type="InterPro" id="IPR000700">
    <property type="entry name" value="PAS-assoc_C"/>
</dbReference>
<dbReference type="InterPro" id="IPR022641">
    <property type="entry name" value="CheR_N"/>
</dbReference>
<dbReference type="Gene3D" id="3.40.50.180">
    <property type="entry name" value="Methylesterase CheB, C-terminal domain"/>
    <property type="match status" value="1"/>
</dbReference>
<evidence type="ECO:0000313" key="17">
    <source>
        <dbReference type="EMBL" id="PRY92877.1"/>
    </source>
</evidence>
<gene>
    <name evidence="17" type="ORF">BCF33_1740</name>
</gene>
<feature type="compositionally biased region" description="Basic and acidic residues" evidence="12">
    <location>
        <begin position="1270"/>
        <end position="1280"/>
    </location>
</feature>
<evidence type="ECO:0000256" key="6">
    <source>
        <dbReference type="ARBA" id="ARBA00022679"/>
    </source>
</evidence>
<dbReference type="InterPro" id="IPR011102">
    <property type="entry name" value="Sig_transdc_His_kinase_HWE"/>
</dbReference>
<keyword evidence="11" id="KW-0175">Coiled coil</keyword>
<dbReference type="InterPro" id="IPR000673">
    <property type="entry name" value="Sig_transdc_resp-reg_Me-estase"/>
</dbReference>
<dbReference type="EMBL" id="PVTT01000002">
    <property type="protein sequence ID" value="PRY92877.1"/>
    <property type="molecule type" value="Genomic_DNA"/>
</dbReference>
<evidence type="ECO:0000259" key="15">
    <source>
        <dbReference type="PROSITE" id="PS50122"/>
    </source>
</evidence>
<evidence type="ECO:0000256" key="10">
    <source>
        <dbReference type="PROSITE-ProRule" id="PRU00050"/>
    </source>
</evidence>
<name>A0A2T0X1T4_9RHOB</name>
<dbReference type="Gene3D" id="1.10.287.2610">
    <property type="match status" value="1"/>
</dbReference>
<keyword evidence="3" id="KW-0597">Phosphoprotein</keyword>
<dbReference type="InterPro" id="IPR036890">
    <property type="entry name" value="HATPase_C_sf"/>
</dbReference>
<protein>
    <recommendedName>
        <fullName evidence="2">histidine kinase</fullName>
        <ecNumber evidence="2">2.7.13.3</ecNumber>
    </recommendedName>
</protein>
<evidence type="ECO:0000256" key="4">
    <source>
        <dbReference type="ARBA" id="ARBA00022630"/>
    </source>
</evidence>
<feature type="coiled-coil region" evidence="11">
    <location>
        <begin position="657"/>
        <end position="752"/>
    </location>
</feature>
<dbReference type="Gene3D" id="3.40.50.150">
    <property type="entry name" value="Vaccinia Virus protein VP39"/>
    <property type="match status" value="1"/>
</dbReference>
<evidence type="ECO:0000256" key="1">
    <source>
        <dbReference type="ARBA" id="ARBA00000085"/>
    </source>
</evidence>
<dbReference type="OrthoDB" id="9816309at2"/>
<dbReference type="InterPro" id="IPR013656">
    <property type="entry name" value="PAS_4"/>
</dbReference>
<dbReference type="SMART" id="SM00911">
    <property type="entry name" value="HWE_HK"/>
    <property type="match status" value="1"/>
</dbReference>
<evidence type="ECO:0000256" key="7">
    <source>
        <dbReference type="ARBA" id="ARBA00022741"/>
    </source>
</evidence>
<dbReference type="PRINTS" id="PR00996">
    <property type="entry name" value="CHERMTFRASE"/>
</dbReference>
<feature type="domain" description="PAC" evidence="14">
    <location>
        <begin position="819"/>
        <end position="870"/>
    </location>
</feature>
<dbReference type="InterPro" id="IPR000014">
    <property type="entry name" value="PAS"/>
</dbReference>
<dbReference type="Pfam" id="PF13596">
    <property type="entry name" value="PAS_10"/>
    <property type="match status" value="1"/>
</dbReference>
<dbReference type="PROSITE" id="PS50122">
    <property type="entry name" value="CHEB"/>
    <property type="match status" value="1"/>
</dbReference>
<dbReference type="GO" id="GO:0004673">
    <property type="term" value="F:protein histidine kinase activity"/>
    <property type="evidence" value="ECO:0007669"/>
    <property type="project" value="UniProtKB-EC"/>
</dbReference>
<dbReference type="RefSeq" id="WP_158259389.1">
    <property type="nucleotide sequence ID" value="NZ_PVTT01000002.1"/>
</dbReference>
<proteinExistence type="predicted"/>
<dbReference type="PANTHER" id="PTHR24422:SF27">
    <property type="entry name" value="PROTEIN-GLUTAMATE O-METHYLTRANSFERASE"/>
    <property type="match status" value="1"/>
</dbReference>
<dbReference type="EC" id="2.7.13.3" evidence="2"/>
<dbReference type="Pfam" id="PF08448">
    <property type="entry name" value="PAS_4"/>
    <property type="match status" value="2"/>
</dbReference>
<dbReference type="SUPFAM" id="SSF47757">
    <property type="entry name" value="Chemotaxis receptor methyltransferase CheR, N-terminal domain"/>
    <property type="match status" value="1"/>
</dbReference>
<dbReference type="InterPro" id="IPR050903">
    <property type="entry name" value="Bact_Chemotaxis_MeTrfase"/>
</dbReference>
<evidence type="ECO:0000256" key="8">
    <source>
        <dbReference type="ARBA" id="ARBA00022777"/>
    </source>
</evidence>
<dbReference type="SMART" id="SM00091">
    <property type="entry name" value="PAS"/>
    <property type="match status" value="4"/>
</dbReference>
<accession>A0A2T0X1T4</accession>
<comment type="caution">
    <text evidence="17">The sequence shown here is derived from an EMBL/GenBank/DDBJ whole genome shotgun (WGS) entry which is preliminary data.</text>
</comment>
<keyword evidence="8" id="KW-0418">Kinase</keyword>
<keyword evidence="18" id="KW-1185">Reference proteome</keyword>
<dbReference type="PANTHER" id="PTHR24422">
    <property type="entry name" value="CHEMOTAXIS PROTEIN METHYLTRANSFERASE"/>
    <property type="match status" value="1"/>
</dbReference>
<dbReference type="Gene3D" id="3.30.450.20">
    <property type="entry name" value="PAS domain"/>
    <property type="match status" value="3"/>
</dbReference>
<evidence type="ECO:0000313" key="18">
    <source>
        <dbReference type="Proteomes" id="UP000238801"/>
    </source>
</evidence>
<feature type="domain" description="PAS" evidence="13">
    <location>
        <begin position="878"/>
        <end position="947"/>
    </location>
</feature>
<dbReference type="Gene3D" id="3.30.565.10">
    <property type="entry name" value="Histidine kinase-like ATPase, C-terminal domain"/>
    <property type="match status" value="1"/>
</dbReference>
<evidence type="ECO:0000259" key="13">
    <source>
        <dbReference type="PROSITE" id="PS50112"/>
    </source>
</evidence>
<keyword evidence="6" id="KW-0808">Transferase</keyword>
<feature type="domain" description="CheR-type methyltransferase" evidence="16">
    <location>
        <begin position="230"/>
        <end position="486"/>
    </location>
</feature>
<dbReference type="PROSITE" id="PS50123">
    <property type="entry name" value="CHER"/>
    <property type="match status" value="1"/>
</dbReference>
<sequence>MSEERAEDPTAGPGSAGGGADADAVVAVGASAGGLEALTEMLSRVDPATGLAFVVVQHLAPDRDSALCALLQSHCRAPVAPIRSGEAVRPGRIHVVPPGRLLRFDGPRMRLLEQREDAYRYRPIDFCFEGLARAHGRSACCVVLSGTGSDGAAGLRAVKAAGGIALAQEGGSARYPAMPEAAAATGMVDLVLPASRIVASLEEIVDHRAGLGGDRRGARLRKRIAGRLPRVAARLHEVTGHDFADYKPGTLVRRIERRMALTRTGDPDAFVRRLEEDADEAARLAQDFLIGVTRFLRDPEAFEALRREVIGPVLDRGGAGVRVWVPGCSTGEEAYTLAILFAEAMEERGHGGTLQVFGTDIDAPALAAARAGIFTPASAAPLGEGRVARFFQPRGGQLQARAELRERCVFAPHNMLQDPPFSRLDLVSCRNLMIYLSGTLQRRALPRFHFALRPSGFLFLGPSEGVAAGERLFETVSKPYRIFRRNDAAPPGYSSLGARPPRARGPRAGDAPAALRPPSPPPAPPLPPEAGEAAAEQAFLRHHAAPFAAVTASGEVRYLSQRMTAFARPSSGTPSTRIDDLLAPELRIPVRTALAAARRSGAPERIEGILARVPGEAPRLFDLSVSAMDQGGEGAEGGEGQYLLALSEVRAIDPSGIKGVLERRAAADQDLAEAENARLRRQLAAVLGEFETSDQELKSTNEELMSMNEELQSSNEEIETSREELQSINEELETVNAELSENNRQVVRANSDLKNLFESTDLPVLFLDRDFCVRNFTPPTAALYGIRARDIGRPIFDLSSRVDYPSLREDAERVDASLQPVEREVRIPPTDETFILRMRPYRTTDDRIDGYVLSFVDITARQRSERALERNREELARRYAELETLYDTTPVGLALIGSDMRYVRINETLAAIDGVPVADYVGRTIQQVMPHLAAEVVPLYEEVFRTGRPRLGVPVDTTLHETGGEMRHFLADFYPIELDGEVYAAGVCVREVTEQRRLVADLQASEARMRRLFDASPMLIVVTEGPDHVCRYANPAHVRLTGREVVGQSLPEALPDAGCTGFYDRFDAAYATGEVQVSPEYEAPPRPGEAEGRWFRHEAHPVLDGAGGVRGVASYAFDITTLVRARHAAERSEAEKTVLMAELQHRVKNTLATVRAISRLLLEGAGDARTFHARLGARLGTLSRTHDLLTRSQWGETTLRDVIAAEAAPYEEAPGARIRVRGDAVPLDPRRTLAFGMAFHELMTNAAKHGALSVDGGWIEVAATAGRDGRPSRITWKERGGPPVEAPGDRRGFGSTVLEKVLGADADAQIRLEFERDGLWFEAVF</sequence>
<dbReference type="GO" id="GO:0005524">
    <property type="term" value="F:ATP binding"/>
    <property type="evidence" value="ECO:0007669"/>
    <property type="project" value="UniProtKB-KW"/>
</dbReference>
<evidence type="ECO:0000256" key="12">
    <source>
        <dbReference type="SAM" id="MobiDB-lite"/>
    </source>
</evidence>
<comment type="catalytic activity">
    <reaction evidence="1">
        <text>ATP + protein L-histidine = ADP + protein N-phospho-L-histidine.</text>
        <dbReference type="EC" id="2.7.13.3"/>
    </reaction>
</comment>
<dbReference type="Pfam" id="PF03705">
    <property type="entry name" value="CheR_N"/>
    <property type="match status" value="1"/>
</dbReference>
<dbReference type="CDD" id="cd16434">
    <property type="entry name" value="CheB-CheR_fusion"/>
    <property type="match status" value="1"/>
</dbReference>
<dbReference type="PROSITE" id="PS50113">
    <property type="entry name" value="PAC"/>
    <property type="match status" value="1"/>
</dbReference>
<dbReference type="GO" id="GO:0008984">
    <property type="term" value="F:protein-glutamate methylesterase activity"/>
    <property type="evidence" value="ECO:0007669"/>
    <property type="project" value="InterPro"/>
</dbReference>
<feature type="active site" evidence="10">
    <location>
        <position position="58"/>
    </location>
</feature>
<feature type="region of interest" description="Disordered" evidence="12">
    <location>
        <begin position="491"/>
        <end position="533"/>
    </location>
</feature>
<dbReference type="Proteomes" id="UP000238801">
    <property type="component" value="Unassembled WGS sequence"/>
</dbReference>
<evidence type="ECO:0000256" key="9">
    <source>
        <dbReference type="ARBA" id="ARBA00022840"/>
    </source>
</evidence>
<evidence type="ECO:0000259" key="14">
    <source>
        <dbReference type="PROSITE" id="PS50113"/>
    </source>
</evidence>
<evidence type="ECO:0000256" key="3">
    <source>
        <dbReference type="ARBA" id="ARBA00022553"/>
    </source>
</evidence>
<dbReference type="InterPro" id="IPR029063">
    <property type="entry name" value="SAM-dependent_MTases_sf"/>
</dbReference>
<dbReference type="Pfam" id="PF01739">
    <property type="entry name" value="CheR"/>
    <property type="match status" value="1"/>
</dbReference>
<feature type="domain" description="CheB-type methylesterase" evidence="15">
    <location>
        <begin position="13"/>
        <end position="208"/>
    </location>
</feature>
<dbReference type="Pfam" id="PF01339">
    <property type="entry name" value="CheB_methylest"/>
    <property type="match status" value="1"/>
</dbReference>
<feature type="active site" evidence="10">
    <location>
        <position position="150"/>
    </location>
</feature>
<organism evidence="17 18">
    <name type="scientific">Hasllibacter halocynthiae</name>
    <dbReference type="NCBI Taxonomy" id="595589"/>
    <lineage>
        <taxon>Bacteria</taxon>
        <taxon>Pseudomonadati</taxon>
        <taxon>Pseudomonadota</taxon>
        <taxon>Alphaproteobacteria</taxon>
        <taxon>Rhodobacterales</taxon>
        <taxon>Roseobacteraceae</taxon>
        <taxon>Hasllibacter</taxon>
    </lineage>
</organism>